<dbReference type="GO" id="GO:0003677">
    <property type="term" value="F:DNA binding"/>
    <property type="evidence" value="ECO:0007669"/>
    <property type="project" value="UniProtKB-KW"/>
</dbReference>
<accession>A0A0L8BDD2</accession>
<evidence type="ECO:0000259" key="5">
    <source>
        <dbReference type="SMART" id="SM00895"/>
    </source>
</evidence>
<dbReference type="EMBL" id="LGAP01000048">
    <property type="protein sequence ID" value="KOF12612.1"/>
    <property type="molecule type" value="Genomic_DNA"/>
</dbReference>
<dbReference type="Pfam" id="PF00392">
    <property type="entry name" value="GntR"/>
    <property type="match status" value="1"/>
</dbReference>
<reference evidence="7" key="1">
    <citation type="submission" date="2015-07" db="EMBL/GenBank/DDBJ databases">
        <title>Whole genome sequence of an Ensifer adhaerens strain isolated from a cave pool in the Wind Cave National Park.</title>
        <authorList>
            <person name="Eng W.W.H."/>
            <person name="Gan H.M."/>
            <person name="Barton H.A."/>
            <person name="Savka M.A."/>
        </authorList>
    </citation>
    <scope>NUCLEOTIDE SEQUENCE [LARGE SCALE GENOMIC DNA]</scope>
    <source>
        <strain evidence="7">SD006</strain>
    </source>
</reference>
<proteinExistence type="predicted"/>
<dbReference type="Pfam" id="PF07729">
    <property type="entry name" value="FCD"/>
    <property type="match status" value="1"/>
</dbReference>
<organism evidence="6 7">
    <name type="scientific">Ensifer adhaerens</name>
    <name type="common">Sinorhizobium morelense</name>
    <dbReference type="NCBI Taxonomy" id="106592"/>
    <lineage>
        <taxon>Bacteria</taxon>
        <taxon>Pseudomonadati</taxon>
        <taxon>Pseudomonadota</taxon>
        <taxon>Alphaproteobacteria</taxon>
        <taxon>Hyphomicrobiales</taxon>
        <taxon>Rhizobiaceae</taxon>
        <taxon>Sinorhizobium/Ensifer group</taxon>
        <taxon>Ensifer</taxon>
    </lineage>
</organism>
<dbReference type="RefSeq" id="WP_053253093.1">
    <property type="nucleotide sequence ID" value="NZ_LGAP01000048.1"/>
</dbReference>
<evidence type="ECO:0000256" key="3">
    <source>
        <dbReference type="ARBA" id="ARBA00023163"/>
    </source>
</evidence>
<dbReference type="PANTHER" id="PTHR43537">
    <property type="entry name" value="TRANSCRIPTIONAL REGULATOR, GNTR FAMILY"/>
    <property type="match status" value="1"/>
</dbReference>
<dbReference type="InterPro" id="IPR008920">
    <property type="entry name" value="TF_FadR/GntR_C"/>
</dbReference>
<evidence type="ECO:0000313" key="6">
    <source>
        <dbReference type="EMBL" id="KOF12612.1"/>
    </source>
</evidence>
<dbReference type="InterPro" id="IPR036390">
    <property type="entry name" value="WH_DNA-bd_sf"/>
</dbReference>
<sequence length="232" mass="25854">MGVHVSELANIDRAAESLGDAAYREMKERIIRGVYRPGHKLTVRAVAQDLDVSTTPARDAINRLASEAALVYAGPKTVVVPVLDAKALQEITLIRLALEGLAAQQAAEHVVPEDVEALKILQKKINSALDAGLYADALWHNKEFHFAIYRLAQLPHLVTMIETLWLRIGPSLHNLYPEFAKERFGVHNHEVAMEALEDRDGASVRAAMENDIRDGYRRLKRACREKAILPVQ</sequence>
<dbReference type="Gene3D" id="1.10.10.10">
    <property type="entry name" value="Winged helix-like DNA-binding domain superfamily/Winged helix DNA-binding domain"/>
    <property type="match status" value="1"/>
</dbReference>
<feature type="domain" description="GntR C-terminal" evidence="5">
    <location>
        <begin position="90"/>
        <end position="214"/>
    </location>
</feature>
<dbReference type="OrthoDB" id="9815654at2"/>
<keyword evidence="2" id="KW-0238">DNA-binding</keyword>
<dbReference type="GO" id="GO:0003700">
    <property type="term" value="F:DNA-binding transcription factor activity"/>
    <property type="evidence" value="ECO:0007669"/>
    <property type="project" value="InterPro"/>
</dbReference>
<keyword evidence="3" id="KW-0804">Transcription</keyword>
<dbReference type="AlphaFoldDB" id="A0A0L8BDD2"/>
<evidence type="ECO:0000256" key="1">
    <source>
        <dbReference type="ARBA" id="ARBA00023015"/>
    </source>
</evidence>
<dbReference type="SUPFAM" id="SSF48008">
    <property type="entry name" value="GntR ligand-binding domain-like"/>
    <property type="match status" value="1"/>
</dbReference>
<dbReference type="SMART" id="SM00345">
    <property type="entry name" value="HTH_GNTR"/>
    <property type="match status" value="1"/>
</dbReference>
<evidence type="ECO:0000256" key="2">
    <source>
        <dbReference type="ARBA" id="ARBA00023125"/>
    </source>
</evidence>
<dbReference type="Proteomes" id="UP000037425">
    <property type="component" value="Unassembled WGS sequence"/>
</dbReference>
<dbReference type="InterPro" id="IPR036388">
    <property type="entry name" value="WH-like_DNA-bd_sf"/>
</dbReference>
<dbReference type="SMART" id="SM00895">
    <property type="entry name" value="FCD"/>
    <property type="match status" value="1"/>
</dbReference>
<evidence type="ECO:0000313" key="7">
    <source>
        <dbReference type="Proteomes" id="UP000037425"/>
    </source>
</evidence>
<evidence type="ECO:0000259" key="4">
    <source>
        <dbReference type="SMART" id="SM00345"/>
    </source>
</evidence>
<gene>
    <name evidence="6" type="ORF">AC244_33320</name>
</gene>
<protein>
    <submittedName>
        <fullName evidence="6">GntR family transcriptional regulator</fullName>
    </submittedName>
</protein>
<dbReference type="Gene3D" id="1.20.120.530">
    <property type="entry name" value="GntR ligand-binding domain-like"/>
    <property type="match status" value="1"/>
</dbReference>
<keyword evidence="1" id="KW-0805">Transcription regulation</keyword>
<dbReference type="SUPFAM" id="SSF46785">
    <property type="entry name" value="Winged helix' DNA-binding domain"/>
    <property type="match status" value="1"/>
</dbReference>
<dbReference type="InterPro" id="IPR000524">
    <property type="entry name" value="Tscrpt_reg_HTH_GntR"/>
</dbReference>
<dbReference type="PATRIC" id="fig|106592.7.peg.6150"/>
<feature type="domain" description="HTH gntR-type" evidence="4">
    <location>
        <begin position="22"/>
        <end position="80"/>
    </location>
</feature>
<dbReference type="InterPro" id="IPR011711">
    <property type="entry name" value="GntR_C"/>
</dbReference>
<comment type="caution">
    <text evidence="6">The sequence shown here is derived from an EMBL/GenBank/DDBJ whole genome shotgun (WGS) entry which is preliminary data.</text>
</comment>
<name>A0A0L8BDD2_ENSAD</name>
<dbReference type="PANTHER" id="PTHR43537:SF39">
    <property type="entry name" value="HTH-TYPE TRANSCRIPTIONAL REGULATOR MCBR"/>
    <property type="match status" value="1"/>
</dbReference>